<feature type="transmembrane region" description="Helical" evidence="1">
    <location>
        <begin position="143"/>
        <end position="160"/>
    </location>
</feature>
<accession>A0A239W8A7</accession>
<feature type="transmembrane region" description="Helical" evidence="1">
    <location>
        <begin position="20"/>
        <end position="43"/>
    </location>
</feature>
<keyword evidence="1" id="KW-0472">Membrane</keyword>
<sequence>MAFRTSLGSGATSTLAVVTHVWKILIAAATLFLLAMAGLLFVLADRNQTFLATGDHITGVVTQTSTASRLCEDPWQRTRRRACTVAAITYHDEGHDGILLSPPLSNGQLSQGDRVNLVIDRQGHDVDDDIVALDKPLGIKYRMVPWLFVAAAVGVAGWGVRSQKRPTT</sequence>
<gene>
    <name evidence="2" type="ORF">SAMEA4412665_00448</name>
</gene>
<keyword evidence="1" id="KW-1133">Transmembrane helix</keyword>
<dbReference type="EMBL" id="LT906441">
    <property type="protein sequence ID" value="SNV30612.1"/>
    <property type="molecule type" value="Genomic_DNA"/>
</dbReference>
<evidence type="ECO:0000313" key="3">
    <source>
        <dbReference type="Proteomes" id="UP000215332"/>
    </source>
</evidence>
<dbReference type="KEGG" id="cgrn:4412665_00448"/>
<organism evidence="2 3">
    <name type="scientific">Cutibacterium granulosum</name>
    <dbReference type="NCBI Taxonomy" id="33011"/>
    <lineage>
        <taxon>Bacteria</taxon>
        <taxon>Bacillati</taxon>
        <taxon>Actinomycetota</taxon>
        <taxon>Actinomycetes</taxon>
        <taxon>Propionibacteriales</taxon>
        <taxon>Propionibacteriaceae</taxon>
        <taxon>Cutibacterium</taxon>
    </lineage>
</organism>
<proteinExistence type="predicted"/>
<protein>
    <recommendedName>
        <fullName evidence="4">DUF3592 domain-containing protein</fullName>
    </recommendedName>
</protein>
<evidence type="ECO:0000256" key="1">
    <source>
        <dbReference type="SAM" id="Phobius"/>
    </source>
</evidence>
<keyword evidence="1" id="KW-0812">Transmembrane</keyword>
<evidence type="ECO:0008006" key="4">
    <source>
        <dbReference type="Google" id="ProtNLM"/>
    </source>
</evidence>
<evidence type="ECO:0000313" key="2">
    <source>
        <dbReference type="EMBL" id="SNV30612.1"/>
    </source>
</evidence>
<dbReference type="Proteomes" id="UP000215332">
    <property type="component" value="Chromosome 1"/>
</dbReference>
<name>A0A239W8A7_9ACTN</name>
<dbReference type="AlphaFoldDB" id="A0A239W8A7"/>
<reference evidence="2 3" key="1">
    <citation type="submission" date="2017-06" db="EMBL/GenBank/DDBJ databases">
        <authorList>
            <consortium name="Pathogen Informatics"/>
        </authorList>
    </citation>
    <scope>NUCLEOTIDE SEQUENCE [LARGE SCALE GENOMIC DNA]</scope>
    <source>
        <strain evidence="2 3">NCTC11865</strain>
    </source>
</reference>